<dbReference type="EMBL" id="CAJOBB010000001">
    <property type="protein sequence ID" value="CAF3500666.1"/>
    <property type="molecule type" value="Genomic_DNA"/>
</dbReference>
<dbReference type="InterPro" id="IPR041432">
    <property type="entry name" value="UBP13_Znf-UBP_var"/>
</dbReference>
<dbReference type="Proteomes" id="UP000663868">
    <property type="component" value="Unassembled WGS sequence"/>
</dbReference>
<accession>A0A818HA01</accession>
<sequence length="142" mass="16265">MADKYKNVRVPGSNDNVYKDECLYSFDNPESEHGLYICMSTFRGVGKDHLERHCKMNPGKNVFLHILRKRQPVPVDPNVEPIKVTKLAIGVEGGFDANQSDRFTFEEKYEIYIHPNETIHYPDETNQLPELVKRSADAIIAA</sequence>
<evidence type="ECO:0000313" key="3">
    <source>
        <dbReference type="Proteomes" id="UP000663868"/>
    </source>
</evidence>
<protein>
    <recommendedName>
        <fullName evidence="1">Ubiquitinyl hydrolase variant UBP zinc finger domain-containing protein</fullName>
    </recommendedName>
</protein>
<comment type="caution">
    <text evidence="2">The sequence shown here is derived from an EMBL/GenBank/DDBJ whole genome shotgun (WGS) entry which is preliminary data.</text>
</comment>
<dbReference type="Gene3D" id="3.30.40.10">
    <property type="entry name" value="Zinc/RING finger domain, C3HC4 (zinc finger)"/>
    <property type="match status" value="1"/>
</dbReference>
<dbReference type="AlphaFoldDB" id="A0A818HA01"/>
<feature type="domain" description="Ubiquitinyl hydrolase variant UBP zinc finger" evidence="1">
    <location>
        <begin position="8"/>
        <end position="71"/>
    </location>
</feature>
<name>A0A818HA01_9BILA</name>
<gene>
    <name evidence="2" type="ORF">KXQ929_LOCUS53</name>
</gene>
<evidence type="ECO:0000259" key="1">
    <source>
        <dbReference type="Pfam" id="PF17807"/>
    </source>
</evidence>
<proteinExistence type="predicted"/>
<feature type="non-terminal residue" evidence="2">
    <location>
        <position position="1"/>
    </location>
</feature>
<evidence type="ECO:0000313" key="2">
    <source>
        <dbReference type="EMBL" id="CAF3500666.1"/>
    </source>
</evidence>
<feature type="non-terminal residue" evidence="2">
    <location>
        <position position="142"/>
    </location>
</feature>
<reference evidence="2" key="1">
    <citation type="submission" date="2021-02" db="EMBL/GenBank/DDBJ databases">
        <authorList>
            <person name="Nowell W R."/>
        </authorList>
    </citation>
    <scope>NUCLEOTIDE SEQUENCE</scope>
</reference>
<dbReference type="Pfam" id="PF17807">
    <property type="entry name" value="zf-UBP_var"/>
    <property type="match status" value="1"/>
</dbReference>
<organism evidence="2 3">
    <name type="scientific">Adineta steineri</name>
    <dbReference type="NCBI Taxonomy" id="433720"/>
    <lineage>
        <taxon>Eukaryota</taxon>
        <taxon>Metazoa</taxon>
        <taxon>Spiralia</taxon>
        <taxon>Gnathifera</taxon>
        <taxon>Rotifera</taxon>
        <taxon>Eurotatoria</taxon>
        <taxon>Bdelloidea</taxon>
        <taxon>Adinetida</taxon>
        <taxon>Adinetidae</taxon>
        <taxon>Adineta</taxon>
    </lineage>
</organism>
<dbReference type="InterPro" id="IPR013083">
    <property type="entry name" value="Znf_RING/FYVE/PHD"/>
</dbReference>